<evidence type="ECO:0000256" key="10">
    <source>
        <dbReference type="ARBA" id="ARBA00023136"/>
    </source>
</evidence>
<keyword evidence="9 14" id="KW-0798">TonB box</keyword>
<evidence type="ECO:0000256" key="12">
    <source>
        <dbReference type="PROSITE-ProRule" id="PRU01360"/>
    </source>
</evidence>
<dbReference type="PROSITE" id="PS52016">
    <property type="entry name" value="TONB_DEPENDENT_REC_3"/>
    <property type="match status" value="1"/>
</dbReference>
<dbReference type="Pfam" id="PF07715">
    <property type="entry name" value="Plug"/>
    <property type="match status" value="1"/>
</dbReference>
<keyword evidence="8" id="KW-0406">Ion transport</keyword>
<dbReference type="InterPro" id="IPR010917">
    <property type="entry name" value="TonB_rcpt_CS"/>
</dbReference>
<comment type="similarity">
    <text evidence="12 14">Belongs to the TonB-dependent receptor family.</text>
</comment>
<evidence type="ECO:0000256" key="13">
    <source>
        <dbReference type="PROSITE-ProRule" id="PRU10144"/>
    </source>
</evidence>
<evidence type="ECO:0000256" key="4">
    <source>
        <dbReference type="ARBA" id="ARBA00022496"/>
    </source>
</evidence>
<evidence type="ECO:0000256" key="1">
    <source>
        <dbReference type="ARBA" id="ARBA00004571"/>
    </source>
</evidence>
<feature type="domain" description="TonB-dependent receptor plug" evidence="17">
    <location>
        <begin position="56"/>
        <end position="164"/>
    </location>
</feature>
<keyword evidence="5 12" id="KW-0812">Transmembrane</keyword>
<keyword evidence="11 12" id="KW-0998">Cell outer membrane</keyword>
<accession>A0A3R8S5N5</accession>
<keyword evidence="4" id="KW-0410">Iron transport</keyword>
<gene>
    <name evidence="18" type="ORF">D7D48_06050</name>
</gene>
<dbReference type="PANTHER" id="PTHR32552:SF81">
    <property type="entry name" value="TONB-DEPENDENT OUTER MEMBRANE RECEPTOR"/>
    <property type="match status" value="1"/>
</dbReference>
<dbReference type="InterPro" id="IPR039426">
    <property type="entry name" value="TonB-dep_rcpt-like"/>
</dbReference>
<evidence type="ECO:0000259" key="16">
    <source>
        <dbReference type="Pfam" id="PF00593"/>
    </source>
</evidence>
<dbReference type="InterPro" id="IPR000531">
    <property type="entry name" value="Beta-barrel_TonB"/>
</dbReference>
<name>A0A3R8S5N5_9SPHN</name>
<evidence type="ECO:0000259" key="17">
    <source>
        <dbReference type="Pfam" id="PF07715"/>
    </source>
</evidence>
<keyword evidence="19" id="KW-1185">Reference proteome</keyword>
<organism evidence="18 19">
    <name type="scientific">Sphingorhabdus wooponensis</name>
    <dbReference type="NCBI Taxonomy" id="940136"/>
    <lineage>
        <taxon>Bacteria</taxon>
        <taxon>Pseudomonadati</taxon>
        <taxon>Pseudomonadota</taxon>
        <taxon>Alphaproteobacteria</taxon>
        <taxon>Sphingomonadales</taxon>
        <taxon>Sphingomonadaceae</taxon>
        <taxon>Sphingorhabdus</taxon>
    </lineage>
</organism>
<feature type="chain" id="PRO_5018719378" evidence="15">
    <location>
        <begin position="30"/>
        <end position="865"/>
    </location>
</feature>
<keyword evidence="6 15" id="KW-0732">Signal</keyword>
<dbReference type="PANTHER" id="PTHR32552">
    <property type="entry name" value="FERRICHROME IRON RECEPTOR-RELATED"/>
    <property type="match status" value="1"/>
</dbReference>
<dbReference type="Pfam" id="PF00593">
    <property type="entry name" value="TonB_dep_Rec_b-barrel"/>
    <property type="match status" value="1"/>
</dbReference>
<dbReference type="Gene3D" id="2.40.170.20">
    <property type="entry name" value="TonB-dependent receptor, beta-barrel domain"/>
    <property type="match status" value="2"/>
</dbReference>
<evidence type="ECO:0000256" key="14">
    <source>
        <dbReference type="RuleBase" id="RU003357"/>
    </source>
</evidence>
<protein>
    <submittedName>
        <fullName evidence="18">TonB-dependent receptor</fullName>
    </submittedName>
</protein>
<dbReference type="OrthoDB" id="9760333at2"/>
<keyword evidence="10 12" id="KW-0472">Membrane</keyword>
<feature type="domain" description="TonB-dependent receptor-like beta-barrel" evidence="16">
    <location>
        <begin position="284"/>
        <end position="828"/>
    </location>
</feature>
<evidence type="ECO:0000313" key="18">
    <source>
        <dbReference type="EMBL" id="RRQ52407.1"/>
    </source>
</evidence>
<keyword evidence="7" id="KW-0408">Iron</keyword>
<dbReference type="AlphaFoldDB" id="A0A3R8S5N5"/>
<comment type="subcellular location">
    <subcellularLocation>
        <location evidence="1 12">Cell outer membrane</location>
        <topology evidence="1 12">Multi-pass membrane protein</topology>
    </subcellularLocation>
</comment>
<feature type="short sequence motif" description="TonB C-terminal box" evidence="13">
    <location>
        <begin position="848"/>
        <end position="865"/>
    </location>
</feature>
<evidence type="ECO:0000256" key="2">
    <source>
        <dbReference type="ARBA" id="ARBA00022448"/>
    </source>
</evidence>
<dbReference type="InterPro" id="IPR036942">
    <property type="entry name" value="Beta-barrel_TonB_sf"/>
</dbReference>
<reference evidence="18 19" key="1">
    <citation type="submission" date="2018-12" db="EMBL/GenBank/DDBJ databases">
        <authorList>
            <person name="Kim S.-J."/>
            <person name="Jung G.-Y."/>
        </authorList>
    </citation>
    <scope>NUCLEOTIDE SEQUENCE [LARGE SCALE GENOMIC DNA]</scope>
    <source>
        <strain evidence="18 19">03SU3-P</strain>
    </source>
</reference>
<dbReference type="Proteomes" id="UP000268553">
    <property type="component" value="Unassembled WGS sequence"/>
</dbReference>
<dbReference type="GO" id="GO:0006826">
    <property type="term" value="P:iron ion transport"/>
    <property type="evidence" value="ECO:0007669"/>
    <property type="project" value="UniProtKB-KW"/>
</dbReference>
<sequence>MKLGNHLLKAAMLSTISIASLSVGSAAFAQDNAPQASDDADENVIIVTATKREQTLEEVPVAVSVTSAAAIERAQVRDLKDLQTLVPSLRVSQLQSSANTNFIIRGFGNGANNPGIEGSVGVFIDGVYRSRSAAAISDLPNLQRVEVLRGPQSTLFGKNASAGVISIVTAAPSYEFGGSAELSYGNRNAIVAKADVTGPIADNVAFSLAGGINKADGYGTNLTDGSKTSERNRWYGRAQLLIEPSESFKLRFIGDYDKIDENCCFVGNIFDGPTGAAIRAIGGKVNSAGIFSYSEYQNFASENKITNGGVSMQADYEMGSLSLTSISAYRESRAKTNADSDFTSADLIGANRGDVDITTKTQELRLASDFDGPFNFLLGAYYFNESINNKQALTLGRDFRNYASALTRGAYVSLEPTIRAAGGVPSTAAPFGGQGQGRFEDWDYKNKAYSIFGTADLELTDGLVLTGGFNYTKDKKNLKSNTTITDVFSAIDLVQVGANAGLPAALPAGFVPAGGTALASGLFPRINNCATVTNAPASSTPNPTRSGTCNPFLDLQALQFLPPFLNIPNAVEDGRTSDGKLTYSVRLAWEATDSINLYASYGTGFKATSWNMSIDSRPFGSDFIAGSPAQGAPLAASAIRTAGLASANLTSGTRYALPEEAKVKELGLKAKWDSVAFNLTIFDQSIKNFQGNSFIGTGFVLTNAGKQSVKGVEFDSSFNPIDALQLRVATVYLDSKYDSYVGSQFGDISGQAVAGIPKWSTTLGATYTMDLNDGKALIFNADYHNESNVVINENPAWRQYKREVNDLSAAATLRFDSGLQVSLWGRNLTNAKYVSVNFPSVVQSGSISGYPNAPRTYGASVKYKF</sequence>
<evidence type="ECO:0000256" key="15">
    <source>
        <dbReference type="SAM" id="SignalP"/>
    </source>
</evidence>
<evidence type="ECO:0000256" key="5">
    <source>
        <dbReference type="ARBA" id="ARBA00022692"/>
    </source>
</evidence>
<keyword evidence="2 12" id="KW-0813">Transport</keyword>
<dbReference type="PROSITE" id="PS01156">
    <property type="entry name" value="TONB_DEPENDENT_REC_2"/>
    <property type="match status" value="1"/>
</dbReference>
<keyword evidence="3 12" id="KW-1134">Transmembrane beta strand</keyword>
<dbReference type="GO" id="GO:0009279">
    <property type="term" value="C:cell outer membrane"/>
    <property type="evidence" value="ECO:0007669"/>
    <property type="project" value="UniProtKB-SubCell"/>
</dbReference>
<feature type="signal peptide" evidence="15">
    <location>
        <begin position="1"/>
        <end position="29"/>
    </location>
</feature>
<evidence type="ECO:0000256" key="9">
    <source>
        <dbReference type="ARBA" id="ARBA00023077"/>
    </source>
</evidence>
<evidence type="ECO:0000256" key="8">
    <source>
        <dbReference type="ARBA" id="ARBA00023065"/>
    </source>
</evidence>
<evidence type="ECO:0000256" key="3">
    <source>
        <dbReference type="ARBA" id="ARBA00022452"/>
    </source>
</evidence>
<evidence type="ECO:0000256" key="11">
    <source>
        <dbReference type="ARBA" id="ARBA00023237"/>
    </source>
</evidence>
<evidence type="ECO:0000256" key="6">
    <source>
        <dbReference type="ARBA" id="ARBA00022729"/>
    </source>
</evidence>
<evidence type="ECO:0000256" key="7">
    <source>
        <dbReference type="ARBA" id="ARBA00023004"/>
    </source>
</evidence>
<evidence type="ECO:0000313" key="19">
    <source>
        <dbReference type="Proteomes" id="UP000268553"/>
    </source>
</evidence>
<proteinExistence type="inferred from homology"/>
<comment type="caution">
    <text evidence="18">The sequence shown here is derived from an EMBL/GenBank/DDBJ whole genome shotgun (WGS) entry which is preliminary data.</text>
</comment>
<dbReference type="RefSeq" id="WP_125230424.1">
    <property type="nucleotide sequence ID" value="NZ_RWJI01000001.1"/>
</dbReference>
<dbReference type="SUPFAM" id="SSF56935">
    <property type="entry name" value="Porins"/>
    <property type="match status" value="1"/>
</dbReference>
<dbReference type="EMBL" id="RWJI01000001">
    <property type="protein sequence ID" value="RRQ52407.1"/>
    <property type="molecule type" value="Genomic_DNA"/>
</dbReference>
<keyword evidence="18" id="KW-0675">Receptor</keyword>
<dbReference type="InterPro" id="IPR012910">
    <property type="entry name" value="Plug_dom"/>
</dbReference>